<feature type="region of interest" description="Disordered" evidence="1">
    <location>
        <begin position="96"/>
        <end position="123"/>
    </location>
</feature>
<proteinExistence type="predicted"/>
<organism evidence="2 3">
    <name type="scientific">Caerostris extrusa</name>
    <name type="common">Bark spider</name>
    <name type="synonym">Caerostris bankana</name>
    <dbReference type="NCBI Taxonomy" id="172846"/>
    <lineage>
        <taxon>Eukaryota</taxon>
        <taxon>Metazoa</taxon>
        <taxon>Ecdysozoa</taxon>
        <taxon>Arthropoda</taxon>
        <taxon>Chelicerata</taxon>
        <taxon>Arachnida</taxon>
        <taxon>Araneae</taxon>
        <taxon>Araneomorphae</taxon>
        <taxon>Entelegynae</taxon>
        <taxon>Araneoidea</taxon>
        <taxon>Araneidae</taxon>
        <taxon>Caerostris</taxon>
    </lineage>
</organism>
<feature type="region of interest" description="Disordered" evidence="1">
    <location>
        <begin position="17"/>
        <end position="59"/>
    </location>
</feature>
<dbReference type="Proteomes" id="UP001054945">
    <property type="component" value="Unassembled WGS sequence"/>
</dbReference>
<feature type="compositionally biased region" description="Polar residues" evidence="1">
    <location>
        <begin position="35"/>
        <end position="47"/>
    </location>
</feature>
<evidence type="ECO:0000313" key="3">
    <source>
        <dbReference type="Proteomes" id="UP001054945"/>
    </source>
</evidence>
<evidence type="ECO:0000313" key="2">
    <source>
        <dbReference type="EMBL" id="GIY02835.1"/>
    </source>
</evidence>
<comment type="caution">
    <text evidence="2">The sequence shown here is derived from an EMBL/GenBank/DDBJ whole genome shotgun (WGS) entry which is preliminary data.</text>
</comment>
<dbReference type="EMBL" id="BPLR01005509">
    <property type="protein sequence ID" value="GIY02835.1"/>
    <property type="molecule type" value="Genomic_DNA"/>
</dbReference>
<evidence type="ECO:0000256" key="1">
    <source>
        <dbReference type="SAM" id="MobiDB-lite"/>
    </source>
</evidence>
<sequence length="123" mass="14296">MLKQQSIKTIQCTLNYSNSSQTKNKPPSEFFWMPQPTTQPDCLNKTNHPMRRSNQDKPPVSTYFYPNFFSCPTSLDGRTPNEKTMWVREEGWEGVMPFPHKKKGKETTPPQIEREKSTGRLSV</sequence>
<dbReference type="AlphaFoldDB" id="A0AAV4Q094"/>
<accession>A0AAV4Q094</accession>
<keyword evidence="3" id="KW-1185">Reference proteome</keyword>
<reference evidence="2 3" key="1">
    <citation type="submission" date="2021-06" db="EMBL/GenBank/DDBJ databases">
        <title>Caerostris extrusa draft genome.</title>
        <authorList>
            <person name="Kono N."/>
            <person name="Arakawa K."/>
        </authorList>
    </citation>
    <scope>NUCLEOTIDE SEQUENCE [LARGE SCALE GENOMIC DNA]</scope>
</reference>
<gene>
    <name evidence="2" type="ORF">CEXT_437931</name>
</gene>
<protein>
    <submittedName>
        <fullName evidence="2">Uncharacterized protein</fullName>
    </submittedName>
</protein>
<feature type="compositionally biased region" description="Basic and acidic residues" evidence="1">
    <location>
        <begin position="112"/>
        <end position="123"/>
    </location>
</feature>
<name>A0AAV4Q094_CAEEX</name>